<gene>
    <name evidence="3" type="ORF">CLV94_0695</name>
</gene>
<feature type="signal peptide" evidence="1">
    <location>
        <begin position="1"/>
        <end position="18"/>
    </location>
</feature>
<proteinExistence type="predicted"/>
<name>A0A495MI30_9FLAO</name>
<evidence type="ECO:0000313" key="3">
    <source>
        <dbReference type="EMBL" id="RKS25657.1"/>
    </source>
</evidence>
<keyword evidence="4" id="KW-1185">Reference proteome</keyword>
<comment type="caution">
    <text evidence="3">The sequence shown here is derived from an EMBL/GenBank/DDBJ whole genome shotgun (WGS) entry which is preliminary data.</text>
</comment>
<dbReference type="InterPro" id="IPR008983">
    <property type="entry name" value="Tumour_necrosis_fac-like_dom"/>
</dbReference>
<keyword evidence="1" id="KW-0732">Signal</keyword>
<evidence type="ECO:0000259" key="2">
    <source>
        <dbReference type="Pfam" id="PF00386"/>
    </source>
</evidence>
<dbReference type="AlphaFoldDB" id="A0A495MI30"/>
<evidence type="ECO:0000256" key="1">
    <source>
        <dbReference type="SAM" id="SignalP"/>
    </source>
</evidence>
<feature type="chain" id="PRO_5019799553" evidence="1">
    <location>
        <begin position="19"/>
        <end position="225"/>
    </location>
</feature>
<dbReference type="Gene3D" id="2.60.120.40">
    <property type="match status" value="1"/>
</dbReference>
<feature type="domain" description="C1q" evidence="2">
    <location>
        <begin position="100"/>
        <end position="201"/>
    </location>
</feature>
<organism evidence="3 4">
    <name type="scientific">Flavobacterium endophyticum</name>
    <dbReference type="NCBI Taxonomy" id="1540163"/>
    <lineage>
        <taxon>Bacteria</taxon>
        <taxon>Pseudomonadati</taxon>
        <taxon>Bacteroidota</taxon>
        <taxon>Flavobacteriia</taxon>
        <taxon>Flavobacteriales</taxon>
        <taxon>Flavobacteriaceae</taxon>
        <taxon>Flavobacterium</taxon>
    </lineage>
</organism>
<dbReference type="InterPro" id="IPR001073">
    <property type="entry name" value="C1q_dom"/>
</dbReference>
<dbReference type="SUPFAM" id="SSF49842">
    <property type="entry name" value="TNF-like"/>
    <property type="match status" value="1"/>
</dbReference>
<evidence type="ECO:0000313" key="4">
    <source>
        <dbReference type="Proteomes" id="UP000277579"/>
    </source>
</evidence>
<dbReference type="OrthoDB" id="1345111at2"/>
<dbReference type="RefSeq" id="WP_121375040.1">
    <property type="nucleotide sequence ID" value="NZ_RBLC01000001.1"/>
</dbReference>
<dbReference type="Pfam" id="PF00386">
    <property type="entry name" value="C1q"/>
    <property type="match status" value="1"/>
</dbReference>
<accession>A0A495MI30</accession>
<dbReference type="Proteomes" id="UP000277579">
    <property type="component" value="Unassembled WGS sequence"/>
</dbReference>
<sequence length="225" mass="24083">MKSLVLSLMILLPILGFSQIGIGTTTPTATLDVNGDFRIRTTTSNTRETAAKDSIMVVDALGNVQRISAKKVIESHLKTFIKGGFVSGSPATISLSILANSYTTIPFNTIEFDTNSEYNTTTNTFTAKQPGIYSVYVAIKANPGLVAASDFGVAVFKNGVINAKESYINVQLLGININPPNRSIQTLMQLNTGDTISFKGYSGGVITVGILTSGDESYFTIHQVR</sequence>
<protein>
    <submittedName>
        <fullName evidence="3">C1q domain-containing protein</fullName>
    </submittedName>
</protein>
<dbReference type="EMBL" id="RBLC01000001">
    <property type="protein sequence ID" value="RKS25657.1"/>
    <property type="molecule type" value="Genomic_DNA"/>
</dbReference>
<reference evidence="3 4" key="1">
    <citation type="submission" date="2018-10" db="EMBL/GenBank/DDBJ databases">
        <title>Genomic Encyclopedia of Archaeal and Bacterial Type Strains, Phase II (KMG-II): from individual species to whole genera.</title>
        <authorList>
            <person name="Goeker M."/>
        </authorList>
    </citation>
    <scope>NUCLEOTIDE SEQUENCE [LARGE SCALE GENOMIC DNA]</scope>
    <source>
        <strain evidence="3 4">DSM 29537</strain>
    </source>
</reference>